<feature type="domain" description="Thioredoxin" evidence="15">
    <location>
        <begin position="3"/>
        <end position="152"/>
    </location>
</feature>
<dbReference type="Proteomes" id="UP000199013">
    <property type="component" value="Unassembled WGS sequence"/>
</dbReference>
<gene>
    <name evidence="16" type="ORF">FDG2_3925</name>
</gene>
<evidence type="ECO:0000256" key="12">
    <source>
        <dbReference type="ARBA" id="ARBA00082991"/>
    </source>
</evidence>
<dbReference type="GO" id="GO:0004601">
    <property type="term" value="F:peroxidase activity"/>
    <property type="evidence" value="ECO:0007669"/>
    <property type="project" value="UniProtKB-KW"/>
</dbReference>
<evidence type="ECO:0000256" key="5">
    <source>
        <dbReference type="ARBA" id="ARBA00032824"/>
    </source>
</evidence>
<evidence type="ECO:0000256" key="14">
    <source>
        <dbReference type="PIRSR" id="PIRSR000239-1"/>
    </source>
</evidence>
<accession>A0A1C3P1W6</accession>
<evidence type="ECO:0000256" key="6">
    <source>
        <dbReference type="ARBA" id="ARBA00052774"/>
    </source>
</evidence>
<dbReference type="InterPro" id="IPR013766">
    <property type="entry name" value="Thioredoxin_domain"/>
</dbReference>
<evidence type="ECO:0000256" key="3">
    <source>
        <dbReference type="ARBA" id="ARBA00023002"/>
    </source>
</evidence>
<evidence type="ECO:0000256" key="1">
    <source>
        <dbReference type="ARBA" id="ARBA00022559"/>
    </source>
</evidence>
<dbReference type="FunFam" id="3.40.30.10:FF:000118">
    <property type="entry name" value="Peroxiredoxin AhpE"/>
    <property type="match status" value="1"/>
</dbReference>
<evidence type="ECO:0000256" key="4">
    <source>
        <dbReference type="ARBA" id="ARBA00023284"/>
    </source>
</evidence>
<dbReference type="Pfam" id="PF00578">
    <property type="entry name" value="AhpC-TSA"/>
    <property type="match status" value="1"/>
</dbReference>
<keyword evidence="3" id="KW-0560">Oxidoreductase</keyword>
<dbReference type="EC" id="1.11.1.29" evidence="10"/>
<dbReference type="PANTHER" id="PTHR43110">
    <property type="entry name" value="THIOL PEROXIDASE"/>
    <property type="match status" value="1"/>
</dbReference>
<dbReference type="InterPro" id="IPR050455">
    <property type="entry name" value="Tpx_Peroxidase_subfamily"/>
</dbReference>
<dbReference type="PIRSF" id="PIRSF000239">
    <property type="entry name" value="AHPC"/>
    <property type="match status" value="1"/>
</dbReference>
<organism evidence="16 17">
    <name type="scientific">Candidatus Protofrankia californiensis</name>
    <dbReference type="NCBI Taxonomy" id="1839754"/>
    <lineage>
        <taxon>Bacteria</taxon>
        <taxon>Bacillati</taxon>
        <taxon>Actinomycetota</taxon>
        <taxon>Actinomycetes</taxon>
        <taxon>Frankiales</taxon>
        <taxon>Frankiaceae</taxon>
        <taxon>Protofrankia</taxon>
    </lineage>
</organism>
<comment type="catalytic activity">
    <reaction evidence="6">
        <text>[mycoredoxin]-L-dithiol + a hydroperoxide = [mycoredoxin]-L-disulfide + an alcohol + H2O</text>
        <dbReference type="Rhea" id="RHEA:62640"/>
        <dbReference type="Rhea" id="RHEA-COMP:16137"/>
        <dbReference type="Rhea" id="RHEA-COMP:16138"/>
        <dbReference type="ChEBI" id="CHEBI:15377"/>
        <dbReference type="ChEBI" id="CHEBI:29950"/>
        <dbReference type="ChEBI" id="CHEBI:30879"/>
        <dbReference type="ChEBI" id="CHEBI:35924"/>
        <dbReference type="ChEBI" id="CHEBI:50058"/>
        <dbReference type="EC" id="1.11.1.29"/>
    </reaction>
</comment>
<comment type="similarity">
    <text evidence="8">Belongs to the peroxiredoxin family. AhpE subfamily.</text>
</comment>
<evidence type="ECO:0000313" key="17">
    <source>
        <dbReference type="Proteomes" id="UP000199013"/>
    </source>
</evidence>
<dbReference type="SUPFAM" id="SSF52833">
    <property type="entry name" value="Thioredoxin-like"/>
    <property type="match status" value="1"/>
</dbReference>
<dbReference type="InterPro" id="IPR024706">
    <property type="entry name" value="Peroxiredoxin_AhpC-typ"/>
</dbReference>
<name>A0A1C3P1W6_9ACTN</name>
<keyword evidence="1" id="KW-0575">Peroxidase</keyword>
<evidence type="ECO:0000313" key="16">
    <source>
        <dbReference type="EMBL" id="SBW23819.1"/>
    </source>
</evidence>
<sequence length="152" mass="16996">MAVDVGSIAPDFTLRDQNNEEVTLSEFRGRRNVVLLFYPLAFTGICQGELCAVRDELSSFQNDDVQVLAVSVDSPYAHKVWADREGYDFPLLADFWPHGEVARSYGVFEETKGFAVRATFIINKEGVVHWKVVNSPGEARDHADYLKALAAL</sequence>
<comment type="function">
    <text evidence="7">Thiol-specific peroxidase that catalyzes the reduction of hydrogen peroxide and organic hydroperoxides to water and alcohols, respectively. Plays a role in cell protection against oxidative stress by detoxifying peroxides. May represent an important antioxidant defense against cytotoxic peroxides, especially peroxynitrite, which can be formed by activated macrophages during infection.</text>
</comment>
<dbReference type="InterPro" id="IPR036249">
    <property type="entry name" value="Thioredoxin-like_sf"/>
</dbReference>
<evidence type="ECO:0000259" key="15">
    <source>
        <dbReference type="PROSITE" id="PS51352"/>
    </source>
</evidence>
<evidence type="ECO:0000256" key="9">
    <source>
        <dbReference type="ARBA" id="ARBA00065226"/>
    </source>
</evidence>
<dbReference type="PROSITE" id="PS51352">
    <property type="entry name" value="THIOREDOXIN_2"/>
    <property type="match status" value="1"/>
</dbReference>
<evidence type="ECO:0000256" key="2">
    <source>
        <dbReference type="ARBA" id="ARBA00022862"/>
    </source>
</evidence>
<evidence type="ECO:0000256" key="13">
    <source>
        <dbReference type="ARBA" id="ARBA00083736"/>
    </source>
</evidence>
<proteinExistence type="inferred from homology"/>
<dbReference type="InterPro" id="IPR000866">
    <property type="entry name" value="AhpC/TSA"/>
</dbReference>
<protein>
    <recommendedName>
        <fullName evidence="11">Alkyl hydroperoxide reductase E</fullName>
        <ecNumber evidence="10">1.11.1.29</ecNumber>
    </recommendedName>
    <alternativeName>
        <fullName evidence="12">Mycoredoxin-dependent peroxiredoxin</fullName>
    </alternativeName>
    <alternativeName>
        <fullName evidence="13">Peroxiredoxin AhpE</fullName>
    </alternativeName>
    <alternativeName>
        <fullName evidence="5">Thioredoxin peroxidase</fullName>
    </alternativeName>
</protein>
<comment type="subunit">
    <text evidence="9">Homodimer. Forms both dimers and octamers; a tightly-associated dimer and a ring-like octamer.</text>
</comment>
<keyword evidence="4" id="KW-0676">Redox-active center</keyword>
<reference evidence="17" key="1">
    <citation type="submission" date="2016-02" db="EMBL/GenBank/DDBJ databases">
        <authorList>
            <person name="Wibberg D."/>
        </authorList>
    </citation>
    <scope>NUCLEOTIDE SEQUENCE [LARGE SCALE GENOMIC DNA]</scope>
</reference>
<evidence type="ECO:0000256" key="11">
    <source>
        <dbReference type="ARBA" id="ARBA00068979"/>
    </source>
</evidence>
<feature type="active site" description="Cysteine sulfenic acid (-SOH) intermediate; for peroxidase activity" evidence="14">
    <location>
        <position position="46"/>
    </location>
</feature>
<dbReference type="CDD" id="cd03018">
    <property type="entry name" value="PRX_AhpE_like"/>
    <property type="match status" value="1"/>
</dbReference>
<dbReference type="AlphaFoldDB" id="A0A1C3P1W6"/>
<evidence type="ECO:0000256" key="10">
    <source>
        <dbReference type="ARBA" id="ARBA00067009"/>
    </source>
</evidence>
<keyword evidence="2" id="KW-0049">Antioxidant</keyword>
<evidence type="ECO:0000256" key="8">
    <source>
        <dbReference type="ARBA" id="ARBA00060973"/>
    </source>
</evidence>
<dbReference type="PANTHER" id="PTHR43110:SF1">
    <property type="entry name" value="THIOL PEROXIDASE"/>
    <property type="match status" value="1"/>
</dbReference>
<dbReference type="Gene3D" id="3.40.30.10">
    <property type="entry name" value="Glutaredoxin"/>
    <property type="match status" value="1"/>
</dbReference>
<evidence type="ECO:0000256" key="7">
    <source>
        <dbReference type="ARBA" id="ARBA00056930"/>
    </source>
</evidence>
<keyword evidence="17" id="KW-1185">Reference proteome</keyword>
<dbReference type="EMBL" id="FLUV01001650">
    <property type="protein sequence ID" value="SBW23819.1"/>
    <property type="molecule type" value="Genomic_DNA"/>
</dbReference>